<proteinExistence type="inferred from homology"/>
<dbReference type="InterPro" id="IPR008710">
    <property type="entry name" value="Nicastrin"/>
</dbReference>
<organism evidence="12 13">
    <name type="scientific">Zingiber officinale</name>
    <name type="common">Ginger</name>
    <name type="synonym">Amomum zingiber</name>
    <dbReference type="NCBI Taxonomy" id="94328"/>
    <lineage>
        <taxon>Eukaryota</taxon>
        <taxon>Viridiplantae</taxon>
        <taxon>Streptophyta</taxon>
        <taxon>Embryophyta</taxon>
        <taxon>Tracheophyta</taxon>
        <taxon>Spermatophyta</taxon>
        <taxon>Magnoliopsida</taxon>
        <taxon>Liliopsida</taxon>
        <taxon>Zingiberales</taxon>
        <taxon>Zingiberaceae</taxon>
        <taxon>Zingiber</taxon>
    </lineage>
</organism>
<dbReference type="PANTHER" id="PTHR21092:SF0">
    <property type="entry name" value="NICASTRIN"/>
    <property type="match status" value="1"/>
</dbReference>
<evidence type="ECO:0000256" key="8">
    <source>
        <dbReference type="ARBA" id="ARBA00023136"/>
    </source>
</evidence>
<reference evidence="12 13" key="1">
    <citation type="submission" date="2020-08" db="EMBL/GenBank/DDBJ databases">
        <title>Plant Genome Project.</title>
        <authorList>
            <person name="Zhang R.-G."/>
        </authorList>
    </citation>
    <scope>NUCLEOTIDE SEQUENCE [LARGE SCALE GENOMIC DNA]</scope>
    <source>
        <tissue evidence="12">Rhizome</tissue>
    </source>
</reference>
<dbReference type="AlphaFoldDB" id="A0A8J5G5X4"/>
<name>A0A8J5G5X4_ZINOF</name>
<keyword evidence="5" id="KW-0732">Signal</keyword>
<evidence type="ECO:0000256" key="3">
    <source>
        <dbReference type="ARBA" id="ARBA00015303"/>
    </source>
</evidence>
<dbReference type="InterPro" id="IPR041084">
    <property type="entry name" value="Ncstrn_small"/>
</dbReference>
<dbReference type="Proteomes" id="UP000734854">
    <property type="component" value="Unassembled WGS sequence"/>
</dbReference>
<dbReference type="GO" id="GO:0016485">
    <property type="term" value="P:protein processing"/>
    <property type="evidence" value="ECO:0007669"/>
    <property type="project" value="InterPro"/>
</dbReference>
<evidence type="ECO:0000313" key="12">
    <source>
        <dbReference type="EMBL" id="KAG6501105.1"/>
    </source>
</evidence>
<keyword evidence="9" id="KW-0325">Glycoprotein</keyword>
<evidence type="ECO:0000256" key="1">
    <source>
        <dbReference type="ARBA" id="ARBA00004479"/>
    </source>
</evidence>
<keyword evidence="7 10" id="KW-1133">Transmembrane helix</keyword>
<evidence type="ECO:0000256" key="9">
    <source>
        <dbReference type="ARBA" id="ARBA00023180"/>
    </source>
</evidence>
<evidence type="ECO:0000256" key="2">
    <source>
        <dbReference type="ARBA" id="ARBA00007717"/>
    </source>
</evidence>
<comment type="caution">
    <text evidence="12">The sequence shown here is derived from an EMBL/GenBank/DDBJ whole genome shotgun (WGS) entry which is preliminary data.</text>
</comment>
<evidence type="ECO:0000256" key="7">
    <source>
        <dbReference type="ARBA" id="ARBA00022989"/>
    </source>
</evidence>
<dbReference type="GO" id="GO:0005886">
    <property type="term" value="C:plasma membrane"/>
    <property type="evidence" value="ECO:0007669"/>
    <property type="project" value="UniProtKB-ARBA"/>
</dbReference>
<evidence type="ECO:0000256" key="4">
    <source>
        <dbReference type="ARBA" id="ARBA00022692"/>
    </source>
</evidence>
<dbReference type="PANTHER" id="PTHR21092">
    <property type="entry name" value="NICASTRIN"/>
    <property type="match status" value="1"/>
</dbReference>
<dbReference type="Gene3D" id="3.40.630.10">
    <property type="entry name" value="Zn peptidases"/>
    <property type="match status" value="1"/>
</dbReference>
<protein>
    <recommendedName>
        <fullName evidence="3">Nicastrin</fullName>
    </recommendedName>
</protein>
<evidence type="ECO:0000256" key="5">
    <source>
        <dbReference type="ARBA" id="ARBA00022729"/>
    </source>
</evidence>
<keyword evidence="4 10" id="KW-0812">Transmembrane</keyword>
<dbReference type="EMBL" id="JACMSC010000011">
    <property type="protein sequence ID" value="KAG6501105.1"/>
    <property type="molecule type" value="Genomic_DNA"/>
</dbReference>
<evidence type="ECO:0000256" key="10">
    <source>
        <dbReference type="SAM" id="Phobius"/>
    </source>
</evidence>
<keyword evidence="13" id="KW-1185">Reference proteome</keyword>
<feature type="transmembrane region" description="Helical" evidence="10">
    <location>
        <begin position="861"/>
        <end position="885"/>
    </location>
</feature>
<comment type="similarity">
    <text evidence="2">Belongs to the nicastrin family.</text>
</comment>
<evidence type="ECO:0000313" key="13">
    <source>
        <dbReference type="Proteomes" id="UP000734854"/>
    </source>
</evidence>
<gene>
    <name evidence="12" type="ORF">ZIOFF_040973</name>
</gene>
<dbReference type="GO" id="GO:0007219">
    <property type="term" value="P:Notch signaling pathway"/>
    <property type="evidence" value="ECO:0007669"/>
    <property type="project" value="UniProtKB-KW"/>
</dbReference>
<keyword evidence="8 10" id="KW-0472">Membrane</keyword>
<sequence length="892" mass="97800">MLFVDGTCFEKDITSCPLRPLLHLLSITSLNGRDAWTHCRSEGDMYWTEREGCSTTYSDGNVFVDPQLVRADRPPGTPTFLDRLMSVGNPTCCRVIFTPLRVRSWPISQGSSAGLECPTMALKLLLFFALSILFVTRRSIAGPDTLESVPDLQRIMYQNIKSYPCVRLLNLYGEIGCSNPGLRKVVAPIVRLNHSDEDLSYPSAILLPLEKLESLFQRFRMDFINGAFFIESPYRVSKDVDFAHKIAGVLVESDEYPSKSTGFSPAEKFPQAAFAPYKNHSYEWNADGSGIMLNHYNFPVFLLSPQANSIVQELADKNAEEPDLYKVHVAEFDLVMQTTKAHTQDSESCLKEQSCLPLGGFSVWSSLPPINVSSKEPPKPIIMVVASQDSASLFRDLSLGAESSISGLIALLTAVDALSYVNDLTELKKQLVFMVFTGEAWGYLGSRKFLQELDMGTAAVNGLDSTMIDQEFGNVSLYHVFFNIGGESQSGNITYHCPADFHVNLCFQCFENQSRLARAVGKILNFTSIAIFSYFSFSMELASYLVLEIGSVGKGLDQGTSAATFYAHAGGNSSVTKDMLEALQSASDSLGTDNVKIKMADASNPGIPPSSLMAFLRKEISSISEMDVYGRKNTTAGIVLEDFGSSFSNKFYHSHLDNPSNINATSIAAAAALVARSLYILASGDMQVKLMSLNSIKVNVSLVEELVGCLLSCEPGLSCGIVKNFISPSNNCPNHYVGVFLDSPDTQYPEYADDVSRFVWNFLANKTSLVKDSTNSCTGKCDSVDEVCVGAETDGNGRCVVSTTRYVPAYSTRLELKYNAWHVIHVNSSDPMGSVDPVWTESFWNTIGLRVDTVQSSTYDWLILTAGVGITVASYIATIMTKAFLAKTVKND</sequence>
<evidence type="ECO:0000259" key="11">
    <source>
        <dbReference type="Pfam" id="PF18266"/>
    </source>
</evidence>
<dbReference type="Pfam" id="PF05450">
    <property type="entry name" value="Nicastrin"/>
    <property type="match status" value="2"/>
</dbReference>
<comment type="subcellular location">
    <subcellularLocation>
        <location evidence="1">Membrane</location>
        <topology evidence="1">Single-pass type I membrane protein</topology>
    </subcellularLocation>
</comment>
<dbReference type="SUPFAM" id="SSF53187">
    <property type="entry name" value="Zn-dependent exopeptidases"/>
    <property type="match status" value="1"/>
</dbReference>
<accession>A0A8J5G5X4</accession>
<evidence type="ECO:0000256" key="6">
    <source>
        <dbReference type="ARBA" id="ARBA00022976"/>
    </source>
</evidence>
<feature type="domain" description="Nicastrin small lobe" evidence="11">
    <location>
        <begin position="164"/>
        <end position="338"/>
    </location>
</feature>
<keyword evidence="6" id="KW-0914">Notch signaling pathway</keyword>
<dbReference type="Pfam" id="PF18266">
    <property type="entry name" value="Ncstrn_small"/>
    <property type="match status" value="1"/>
</dbReference>